<dbReference type="HOGENOM" id="CLU_017901_0_0_1"/>
<dbReference type="OrthoDB" id="2585512at2759"/>
<dbReference type="InterPro" id="IPR032675">
    <property type="entry name" value="LRR_dom_sf"/>
</dbReference>
<protein>
    <recommendedName>
        <fullName evidence="3">F-box domain-containing protein</fullName>
    </recommendedName>
</protein>
<dbReference type="RefSeq" id="XP_007394786.1">
    <property type="nucleotide sequence ID" value="XM_007394724.1"/>
</dbReference>
<gene>
    <name evidence="1" type="ORF">PHACADRAFT_208126</name>
</gene>
<reference evidence="1 2" key="1">
    <citation type="journal article" date="2012" name="BMC Genomics">
        <title>Comparative genomics of the white-rot fungi, Phanerochaete carnosa and P. chrysosporium, to elucidate the genetic basis of the distinct wood types they colonize.</title>
        <authorList>
            <person name="Suzuki H."/>
            <person name="MacDonald J."/>
            <person name="Syed K."/>
            <person name="Salamov A."/>
            <person name="Hori C."/>
            <person name="Aerts A."/>
            <person name="Henrissat B."/>
            <person name="Wiebenga A."/>
            <person name="vanKuyk P.A."/>
            <person name="Barry K."/>
            <person name="Lindquist E."/>
            <person name="LaButti K."/>
            <person name="Lapidus A."/>
            <person name="Lucas S."/>
            <person name="Coutinho P."/>
            <person name="Gong Y."/>
            <person name="Samejima M."/>
            <person name="Mahadevan R."/>
            <person name="Abou-Zaid M."/>
            <person name="de Vries R.P."/>
            <person name="Igarashi K."/>
            <person name="Yadav J.S."/>
            <person name="Grigoriev I.V."/>
            <person name="Master E.R."/>
        </authorList>
    </citation>
    <scope>NUCLEOTIDE SEQUENCE [LARGE SCALE GENOMIC DNA]</scope>
    <source>
        <strain evidence="1 2">HHB-10118-sp</strain>
    </source>
</reference>
<dbReference type="Gene3D" id="3.80.10.10">
    <property type="entry name" value="Ribonuclease Inhibitor"/>
    <property type="match status" value="1"/>
</dbReference>
<dbReference type="SUPFAM" id="SSF52047">
    <property type="entry name" value="RNI-like"/>
    <property type="match status" value="1"/>
</dbReference>
<evidence type="ECO:0008006" key="3">
    <source>
        <dbReference type="Google" id="ProtNLM"/>
    </source>
</evidence>
<evidence type="ECO:0000313" key="1">
    <source>
        <dbReference type="EMBL" id="EKM56957.1"/>
    </source>
</evidence>
<dbReference type="InParanoid" id="K5X2E0"/>
<accession>K5X2E0</accession>
<evidence type="ECO:0000313" key="2">
    <source>
        <dbReference type="Proteomes" id="UP000008370"/>
    </source>
</evidence>
<proteinExistence type="predicted"/>
<dbReference type="EMBL" id="JH930471">
    <property type="protein sequence ID" value="EKM56957.1"/>
    <property type="molecule type" value="Genomic_DNA"/>
</dbReference>
<dbReference type="AlphaFoldDB" id="K5X2E0"/>
<dbReference type="Proteomes" id="UP000008370">
    <property type="component" value="Unassembled WGS sequence"/>
</dbReference>
<dbReference type="GeneID" id="18912700"/>
<keyword evidence="2" id="KW-1185">Reference proteome</keyword>
<dbReference type="STRING" id="650164.K5X2E0"/>
<organism evidence="1 2">
    <name type="scientific">Phanerochaete carnosa (strain HHB-10118-sp)</name>
    <name type="common">White-rot fungus</name>
    <name type="synonym">Peniophora carnosa</name>
    <dbReference type="NCBI Taxonomy" id="650164"/>
    <lineage>
        <taxon>Eukaryota</taxon>
        <taxon>Fungi</taxon>
        <taxon>Dikarya</taxon>
        <taxon>Basidiomycota</taxon>
        <taxon>Agaricomycotina</taxon>
        <taxon>Agaricomycetes</taxon>
        <taxon>Polyporales</taxon>
        <taxon>Phanerochaetaceae</taxon>
        <taxon>Phanerochaete</taxon>
    </lineage>
</organism>
<name>K5X2E0_PHACS</name>
<dbReference type="KEGG" id="pco:PHACADRAFT_208126"/>
<sequence>MDRFSALPVDLLPNILQEIIPPNHLASVCLVNSTFHAFGVQFLYRRIFIYSWHKEAKVKVRQLLRTLANCPHLAKHVVQLTLRDFPRAMIASTEREQLMTLSLQAIRSCVNLRSCTLTRDGSLSNDIILTLQQAQHLAELEINGHNFFYFKPGLLPDFKHLRKISLIMPSPEVLNILSIWVQNTAPTLQHLTLLCQSSNAVTDELLETLSEYMVNLEYLYLVGCPKVTHVGVWAIISKSEVGLRGLGLEDVSPSFDIHRLSELCAVSQSLRRLKSITLTVESRSSTSQSPWTWGVTSLLAASPLEFFHVSSLGGDLKAAGLDDRFCHNIVAAHGERLRRFSVHRLRMSLDAVRDICARCPKLEQLFVVLDRTDLNELGLCLSVAKSLRAVHVNRPIGPESDSESIPVVPRELVLSILRQSGLPALKQIGFNTRVNQVERLPRVNENGEVEMELQLGPYESPEIPEQFLVVRTS</sequence>